<evidence type="ECO:0000313" key="4">
    <source>
        <dbReference type="Proteomes" id="UP001501207"/>
    </source>
</evidence>
<proteinExistence type="predicted"/>
<keyword evidence="1" id="KW-0732">Signal</keyword>
<dbReference type="PANTHER" id="PTHR30383:SF5">
    <property type="entry name" value="SGNH HYDROLASE-TYPE ESTERASE DOMAIN-CONTAINING PROTEIN"/>
    <property type="match status" value="1"/>
</dbReference>
<dbReference type="Pfam" id="PF13472">
    <property type="entry name" value="Lipase_GDSL_2"/>
    <property type="match status" value="1"/>
</dbReference>
<dbReference type="SUPFAM" id="SSF52266">
    <property type="entry name" value="SGNH hydrolase"/>
    <property type="match status" value="1"/>
</dbReference>
<dbReference type="EMBL" id="BAABFN010000002">
    <property type="protein sequence ID" value="GAA4307333.1"/>
    <property type="molecule type" value="Genomic_DNA"/>
</dbReference>
<organism evidence="3 4">
    <name type="scientific">Compostibacter hankyongensis</name>
    <dbReference type="NCBI Taxonomy" id="1007089"/>
    <lineage>
        <taxon>Bacteria</taxon>
        <taxon>Pseudomonadati</taxon>
        <taxon>Bacteroidota</taxon>
        <taxon>Chitinophagia</taxon>
        <taxon>Chitinophagales</taxon>
        <taxon>Chitinophagaceae</taxon>
        <taxon>Compostibacter</taxon>
    </lineage>
</organism>
<keyword evidence="4" id="KW-1185">Reference proteome</keyword>
<dbReference type="PANTHER" id="PTHR30383">
    <property type="entry name" value="THIOESTERASE 1/PROTEASE 1/LYSOPHOSPHOLIPASE L1"/>
    <property type="match status" value="1"/>
</dbReference>
<dbReference type="InterPro" id="IPR036514">
    <property type="entry name" value="SGNH_hydro_sf"/>
</dbReference>
<dbReference type="CDD" id="cd01834">
    <property type="entry name" value="SGNH_hydrolase_like_2"/>
    <property type="match status" value="1"/>
</dbReference>
<accession>A0ABP8FMQ9</accession>
<evidence type="ECO:0000256" key="1">
    <source>
        <dbReference type="SAM" id="SignalP"/>
    </source>
</evidence>
<dbReference type="GO" id="GO:0016787">
    <property type="term" value="F:hydrolase activity"/>
    <property type="evidence" value="ECO:0007669"/>
    <property type="project" value="UniProtKB-KW"/>
</dbReference>
<sequence>MKKIILLTLVILSAAIIRLTAQDVRPFQKGDRIVFEGNSITHGGHYHSYVWLYYMTHFPDRRIEIFNCGIGGDVAGGMYKRLDSDVFSKHPTVIVLTFGMNDAGYYEYLQPDAKAQADKKVQQSYDDYQKIEKRLLAYTPAQKIMLTSPPFDETAKVKSPVFPGKNAAMLRIADFQEASAKKHGWGFIDLSRPMTAINEREQQRDSTFTLQGQGRIHPDNDGHLVMAYLILKKQGLAGKDVANVHIDAGNGKISRSDNCRISNLSATPAGIRFDYLANSLPFPIDTLVRGWGEIKAQSDALPYIPFMKEFDNERLAVAGLKSGSYVLKMDGEKIGTWSAEELAGGINLAEQRNTPEYRQALAIMTLNETRWEIEKKFRDYYWMEYSFLQDKGLLFHDDVAALDTIREAARENIFVRGNMQAYIEGHFKSVREAWKGEMKLLTDKIYAINKPVSHRVEITPARRPPFP</sequence>
<evidence type="ECO:0000313" key="3">
    <source>
        <dbReference type="EMBL" id="GAA4307333.1"/>
    </source>
</evidence>
<name>A0ABP8FMQ9_9BACT</name>
<comment type="caution">
    <text evidence="3">The sequence shown here is derived from an EMBL/GenBank/DDBJ whole genome shotgun (WGS) entry which is preliminary data.</text>
</comment>
<dbReference type="Proteomes" id="UP001501207">
    <property type="component" value="Unassembled WGS sequence"/>
</dbReference>
<keyword evidence="3" id="KW-0378">Hydrolase</keyword>
<feature type="chain" id="PRO_5047482159" evidence="1">
    <location>
        <begin position="22"/>
        <end position="467"/>
    </location>
</feature>
<feature type="domain" description="SGNH hydrolase-type esterase" evidence="2">
    <location>
        <begin position="37"/>
        <end position="223"/>
    </location>
</feature>
<protein>
    <submittedName>
        <fullName evidence="3">SGNH/GDSL hydrolase family protein</fullName>
    </submittedName>
</protein>
<evidence type="ECO:0000259" key="2">
    <source>
        <dbReference type="Pfam" id="PF13472"/>
    </source>
</evidence>
<dbReference type="InterPro" id="IPR051532">
    <property type="entry name" value="Ester_Hydrolysis_Enzymes"/>
</dbReference>
<reference evidence="4" key="1">
    <citation type="journal article" date="2019" name="Int. J. Syst. Evol. Microbiol.">
        <title>The Global Catalogue of Microorganisms (GCM) 10K type strain sequencing project: providing services to taxonomists for standard genome sequencing and annotation.</title>
        <authorList>
            <consortium name="The Broad Institute Genomics Platform"/>
            <consortium name="The Broad Institute Genome Sequencing Center for Infectious Disease"/>
            <person name="Wu L."/>
            <person name="Ma J."/>
        </authorList>
    </citation>
    <scope>NUCLEOTIDE SEQUENCE [LARGE SCALE GENOMIC DNA]</scope>
    <source>
        <strain evidence="4">JCM 17664</strain>
    </source>
</reference>
<dbReference type="InterPro" id="IPR013830">
    <property type="entry name" value="SGNH_hydro"/>
</dbReference>
<feature type="signal peptide" evidence="1">
    <location>
        <begin position="1"/>
        <end position="21"/>
    </location>
</feature>
<dbReference type="Gene3D" id="3.40.50.1110">
    <property type="entry name" value="SGNH hydrolase"/>
    <property type="match status" value="1"/>
</dbReference>
<dbReference type="RefSeq" id="WP_344977555.1">
    <property type="nucleotide sequence ID" value="NZ_BAABFN010000002.1"/>
</dbReference>
<gene>
    <name evidence="3" type="ORF">GCM10023143_13800</name>
</gene>